<dbReference type="PROSITE" id="PS51782">
    <property type="entry name" value="LYSM"/>
    <property type="match status" value="1"/>
</dbReference>
<keyword evidence="2" id="KW-0812">Transmembrane</keyword>
<comment type="caution">
    <text evidence="4">The sequence shown here is derived from an EMBL/GenBank/DDBJ whole genome shotgun (WGS) entry which is preliminary data.</text>
</comment>
<accession>A0A1Y2E3X9</accession>
<dbReference type="CDD" id="cd00118">
    <property type="entry name" value="LysM"/>
    <property type="match status" value="1"/>
</dbReference>
<dbReference type="STRING" id="1141098.A0A1Y2E3X9"/>
<keyword evidence="2" id="KW-0472">Membrane</keyword>
<feature type="domain" description="LysM" evidence="3">
    <location>
        <begin position="132"/>
        <end position="176"/>
    </location>
</feature>
<sequence length="180" mass="20335">MGRWSQYDTDEERLPSGMERIGYDADEEIYTFRDSDGSIWQSAPGSRYGQLRRVSGPPAQPERFDQDIDLEGSPPPPYESAEPEVSWRHEMMPLFNWFLVIGLFLLGVFWYLNKAAAGERTVPEVHCSDRAIPYSIRPGDTCWALAENRGVSLDVFLEVNVGLDCDKLGIGETVCLPKNT</sequence>
<evidence type="ECO:0000259" key="3">
    <source>
        <dbReference type="PROSITE" id="PS51782"/>
    </source>
</evidence>
<dbReference type="Proteomes" id="UP000193689">
    <property type="component" value="Unassembled WGS sequence"/>
</dbReference>
<dbReference type="GeneID" id="63771968"/>
<dbReference type="EMBL" id="MCFJ01000005">
    <property type="protein sequence ID" value="ORY66232.1"/>
    <property type="molecule type" value="Genomic_DNA"/>
</dbReference>
<evidence type="ECO:0000313" key="5">
    <source>
        <dbReference type="Proteomes" id="UP000193689"/>
    </source>
</evidence>
<feature type="region of interest" description="Disordered" evidence="1">
    <location>
        <begin position="41"/>
        <end position="82"/>
    </location>
</feature>
<feature type="transmembrane region" description="Helical" evidence="2">
    <location>
        <begin position="94"/>
        <end position="112"/>
    </location>
</feature>
<dbReference type="InterPro" id="IPR018392">
    <property type="entry name" value="LysM"/>
</dbReference>
<evidence type="ECO:0000256" key="2">
    <source>
        <dbReference type="SAM" id="Phobius"/>
    </source>
</evidence>
<dbReference type="RefSeq" id="XP_040717196.1">
    <property type="nucleotide sequence ID" value="XM_040855756.1"/>
</dbReference>
<dbReference type="SUPFAM" id="SSF54106">
    <property type="entry name" value="LysM domain"/>
    <property type="match status" value="1"/>
</dbReference>
<dbReference type="InterPro" id="IPR036779">
    <property type="entry name" value="LysM_dom_sf"/>
</dbReference>
<dbReference type="Pfam" id="PF01476">
    <property type="entry name" value="LysM"/>
    <property type="match status" value="1"/>
</dbReference>
<proteinExistence type="predicted"/>
<dbReference type="AlphaFoldDB" id="A0A1Y2E3X9"/>
<keyword evidence="2" id="KW-1133">Transmembrane helix</keyword>
<reference evidence="4 5" key="1">
    <citation type="submission" date="2016-07" db="EMBL/GenBank/DDBJ databases">
        <title>Pervasive Adenine N6-methylation of Active Genes in Fungi.</title>
        <authorList>
            <consortium name="DOE Joint Genome Institute"/>
            <person name="Mondo S.J."/>
            <person name="Dannebaum R.O."/>
            <person name="Kuo R.C."/>
            <person name="Labutti K."/>
            <person name="Haridas S."/>
            <person name="Kuo A."/>
            <person name="Salamov A."/>
            <person name="Ahrendt S.R."/>
            <person name="Lipzen A."/>
            <person name="Sullivan W."/>
            <person name="Andreopoulos W.B."/>
            <person name="Clum A."/>
            <person name="Lindquist E."/>
            <person name="Daum C."/>
            <person name="Ramamoorthy G.K."/>
            <person name="Gryganskyi A."/>
            <person name="Culley D."/>
            <person name="Magnuson J.K."/>
            <person name="James T.Y."/>
            <person name="O'Malley M.A."/>
            <person name="Stajich J.E."/>
            <person name="Spatafora J.W."/>
            <person name="Visel A."/>
            <person name="Grigoriev I.V."/>
        </authorList>
    </citation>
    <scope>NUCLEOTIDE SEQUENCE [LARGE SCALE GENOMIC DNA]</scope>
    <source>
        <strain evidence="4 5">CBS 129021</strain>
    </source>
</reference>
<keyword evidence="5" id="KW-1185">Reference proteome</keyword>
<dbReference type="Gene3D" id="3.10.350.10">
    <property type="entry name" value="LysM domain"/>
    <property type="match status" value="1"/>
</dbReference>
<evidence type="ECO:0000256" key="1">
    <source>
        <dbReference type="SAM" id="MobiDB-lite"/>
    </source>
</evidence>
<gene>
    <name evidence="4" type="ORF">BCR38DRAFT_340146</name>
</gene>
<protein>
    <recommendedName>
        <fullName evidence="3">LysM domain-containing protein</fullName>
    </recommendedName>
</protein>
<dbReference type="OrthoDB" id="2107166at2759"/>
<dbReference type="InParanoid" id="A0A1Y2E3X9"/>
<evidence type="ECO:0000313" key="4">
    <source>
        <dbReference type="EMBL" id="ORY66232.1"/>
    </source>
</evidence>
<organism evidence="4 5">
    <name type="scientific">Pseudomassariella vexata</name>
    <dbReference type="NCBI Taxonomy" id="1141098"/>
    <lineage>
        <taxon>Eukaryota</taxon>
        <taxon>Fungi</taxon>
        <taxon>Dikarya</taxon>
        <taxon>Ascomycota</taxon>
        <taxon>Pezizomycotina</taxon>
        <taxon>Sordariomycetes</taxon>
        <taxon>Xylariomycetidae</taxon>
        <taxon>Amphisphaeriales</taxon>
        <taxon>Pseudomassariaceae</taxon>
        <taxon>Pseudomassariella</taxon>
    </lineage>
</organism>
<dbReference type="SMART" id="SM00257">
    <property type="entry name" value="LysM"/>
    <property type="match status" value="1"/>
</dbReference>
<name>A0A1Y2E3X9_9PEZI</name>